<dbReference type="PANTHER" id="PTHR46830:SF2">
    <property type="entry name" value="ALPHA-1,4-N-ACETYLGLUCOSAMINYLTRANSFERASE"/>
    <property type="match status" value="1"/>
</dbReference>
<proteinExistence type="inferred from homology"/>
<name>A0AA38LWD3_9TREE</name>
<comment type="similarity">
    <text evidence="1">Belongs to the glycosyltransferase 32 family.</text>
</comment>
<dbReference type="Gene3D" id="3.90.550.20">
    <property type="match status" value="1"/>
</dbReference>
<keyword evidence="4" id="KW-1185">Reference proteome</keyword>
<comment type="caution">
    <text evidence="3">The sequence shown here is derived from an EMBL/GenBank/DDBJ whole genome shotgun (WGS) entry which is preliminary data.</text>
</comment>
<dbReference type="InterPro" id="IPR029044">
    <property type="entry name" value="Nucleotide-diphossugar_trans"/>
</dbReference>
<organism evidence="3 4">
    <name type="scientific">Dioszegia hungarica</name>
    <dbReference type="NCBI Taxonomy" id="4972"/>
    <lineage>
        <taxon>Eukaryota</taxon>
        <taxon>Fungi</taxon>
        <taxon>Dikarya</taxon>
        <taxon>Basidiomycota</taxon>
        <taxon>Agaricomycotina</taxon>
        <taxon>Tremellomycetes</taxon>
        <taxon>Tremellales</taxon>
        <taxon>Bulleribasidiaceae</taxon>
        <taxon>Dioszegia</taxon>
    </lineage>
</organism>
<gene>
    <name evidence="3" type="ORF">MKK02DRAFT_43438</name>
</gene>
<dbReference type="SUPFAM" id="SSF53448">
    <property type="entry name" value="Nucleotide-diphospho-sugar transferases"/>
    <property type="match status" value="1"/>
</dbReference>
<feature type="region of interest" description="Disordered" evidence="2">
    <location>
        <begin position="1"/>
        <end position="20"/>
    </location>
</feature>
<dbReference type="EMBL" id="JAKWFO010000004">
    <property type="protein sequence ID" value="KAI9637513.1"/>
    <property type="molecule type" value="Genomic_DNA"/>
</dbReference>
<accession>A0AA38LWD3</accession>
<sequence>MLPKWRNGTPKPLSSLSSRTRPTPRTLLILTLTLLIGLYFLLSSSDHNARTGRSTSHFVIPSKKFLPPPAQPARPDYLPPPLTPKKKGMVVPNSLHYIYGLKPLPAGQKGEELPYYAYLAIRSALIHLEPEKIYFHYEHLPTGPWWDLLEPRFTLIRTQAPETIMGNHISHFAHKADVLRLLAMRHSGGIYLDIDMFVTKSFDDLLYFPTTLGMESATDSRRDVLDPEGLCNAVIISEPHSPFIDRWIASYETFTKDVWAGHSVVKPWEIARRYPDEVQVLSQRAFFWPMWYGEEIQYTHEKDDYDFYKTGQYAYHAWETLAMKYLEELSPKSIREENNSFNRMVRPFIGPEDDVVYEKWASSKRGRSA</sequence>
<dbReference type="AlphaFoldDB" id="A0AA38LWD3"/>
<feature type="compositionally biased region" description="Pro residues" evidence="2">
    <location>
        <begin position="66"/>
        <end position="79"/>
    </location>
</feature>
<evidence type="ECO:0000313" key="3">
    <source>
        <dbReference type="EMBL" id="KAI9637513.1"/>
    </source>
</evidence>
<evidence type="ECO:0008006" key="5">
    <source>
        <dbReference type="Google" id="ProtNLM"/>
    </source>
</evidence>
<dbReference type="Pfam" id="PF04488">
    <property type="entry name" value="Gly_transf_sug"/>
    <property type="match status" value="1"/>
</dbReference>
<dbReference type="PANTHER" id="PTHR46830">
    <property type="entry name" value="TRANSFERASE, PUTATIVE-RELATED"/>
    <property type="match status" value="1"/>
</dbReference>
<feature type="region of interest" description="Disordered" evidence="2">
    <location>
        <begin position="60"/>
        <end position="79"/>
    </location>
</feature>
<dbReference type="RefSeq" id="XP_052947290.1">
    <property type="nucleotide sequence ID" value="XM_053092421.1"/>
</dbReference>
<evidence type="ECO:0000256" key="2">
    <source>
        <dbReference type="SAM" id="MobiDB-lite"/>
    </source>
</evidence>
<dbReference type="GeneID" id="77731626"/>
<evidence type="ECO:0000313" key="4">
    <source>
        <dbReference type="Proteomes" id="UP001164286"/>
    </source>
</evidence>
<reference evidence="3" key="1">
    <citation type="journal article" date="2022" name="G3 (Bethesda)">
        <title>High quality genome of the basidiomycete yeast Dioszegia hungarica PDD-24b-2 isolated from cloud water.</title>
        <authorList>
            <person name="Jarrige D."/>
            <person name="Haridas S."/>
            <person name="Bleykasten-Grosshans C."/>
            <person name="Joly M."/>
            <person name="Nadalig T."/>
            <person name="Sancelme M."/>
            <person name="Vuilleumier S."/>
            <person name="Grigoriev I.V."/>
            <person name="Amato P."/>
            <person name="Bringel F."/>
        </authorList>
    </citation>
    <scope>NUCLEOTIDE SEQUENCE</scope>
    <source>
        <strain evidence="3">PDD-24b-2</strain>
    </source>
</reference>
<dbReference type="Proteomes" id="UP001164286">
    <property type="component" value="Unassembled WGS sequence"/>
</dbReference>
<dbReference type="InterPro" id="IPR007577">
    <property type="entry name" value="GlycoTrfase_DXD_sugar-bd_CS"/>
</dbReference>
<evidence type="ECO:0000256" key="1">
    <source>
        <dbReference type="ARBA" id="ARBA00009003"/>
    </source>
</evidence>
<protein>
    <recommendedName>
        <fullName evidence="5">Glycosyltransferase family 32 protein</fullName>
    </recommendedName>
</protein>